<dbReference type="InterPro" id="IPR013149">
    <property type="entry name" value="ADH-like_C"/>
</dbReference>
<dbReference type="Pfam" id="PF00107">
    <property type="entry name" value="ADH_zinc_N"/>
    <property type="match status" value="1"/>
</dbReference>
<organism evidence="2 3">
    <name type="scientific">Rhodocollybia butyracea</name>
    <dbReference type="NCBI Taxonomy" id="206335"/>
    <lineage>
        <taxon>Eukaryota</taxon>
        <taxon>Fungi</taxon>
        <taxon>Dikarya</taxon>
        <taxon>Basidiomycota</taxon>
        <taxon>Agaricomycotina</taxon>
        <taxon>Agaricomycetes</taxon>
        <taxon>Agaricomycetidae</taxon>
        <taxon>Agaricales</taxon>
        <taxon>Marasmiineae</taxon>
        <taxon>Omphalotaceae</taxon>
        <taxon>Rhodocollybia</taxon>
    </lineage>
</organism>
<comment type="caution">
    <text evidence="2">The sequence shown here is derived from an EMBL/GenBank/DDBJ whole genome shotgun (WGS) entry which is preliminary data.</text>
</comment>
<dbReference type="CDD" id="cd08249">
    <property type="entry name" value="enoyl_reductase_like"/>
    <property type="match status" value="1"/>
</dbReference>
<evidence type="ECO:0000313" key="3">
    <source>
        <dbReference type="Proteomes" id="UP000772434"/>
    </source>
</evidence>
<dbReference type="AlphaFoldDB" id="A0A9P5PT25"/>
<dbReference type="Proteomes" id="UP000772434">
    <property type="component" value="Unassembled WGS sequence"/>
</dbReference>
<accession>A0A9P5PT25</accession>
<proteinExistence type="predicted"/>
<dbReference type="PANTHER" id="PTHR45348:SF2">
    <property type="entry name" value="ZINC-TYPE ALCOHOL DEHYDROGENASE-LIKE PROTEIN C2E1P3.01"/>
    <property type="match status" value="1"/>
</dbReference>
<sequence>MSSLPENIRALQIQPEKGVKIVQIPFASQDLVKHLPDDQVIIRVRAVGLNPPDWQQAFSDWGTPGTLLGCDSAGDVVKVGSAIKHLKVGDRAAGLTMGGTFQTENGAFSEYVRLVGTVCFRLPESMTYEEAASFPIPHLTAVLALYIRLNLSKPSPKRETILIWGGSTAVGHHAVQLAALAGLRVFVTASPGAHEELKALGADTCFDYKDKDVVNKVLAAAGEEDIIYGLDTDVLSPSRGGHLIVILPAVSEETKKRRKDVQVDFILVHTQSGFPIVLDWANISFPVLHEDKNGALEHVSVTMPRILENWKAGHGSPKIKTQRLRHLEGGLERIREGLEIMRDGNYGREKLVYTIA</sequence>
<dbReference type="EMBL" id="JADNRY010000056">
    <property type="protein sequence ID" value="KAF9068863.1"/>
    <property type="molecule type" value="Genomic_DNA"/>
</dbReference>
<dbReference type="InterPro" id="IPR013154">
    <property type="entry name" value="ADH-like_N"/>
</dbReference>
<dbReference type="GO" id="GO:0016651">
    <property type="term" value="F:oxidoreductase activity, acting on NAD(P)H"/>
    <property type="evidence" value="ECO:0007669"/>
    <property type="project" value="InterPro"/>
</dbReference>
<dbReference type="SMART" id="SM00829">
    <property type="entry name" value="PKS_ER"/>
    <property type="match status" value="1"/>
</dbReference>
<dbReference type="SUPFAM" id="SSF50129">
    <property type="entry name" value="GroES-like"/>
    <property type="match status" value="1"/>
</dbReference>
<gene>
    <name evidence="2" type="ORF">BDP27DRAFT_1326388</name>
</gene>
<dbReference type="Gene3D" id="3.90.180.10">
    <property type="entry name" value="Medium-chain alcohol dehydrogenases, catalytic domain"/>
    <property type="match status" value="1"/>
</dbReference>
<dbReference type="InterPro" id="IPR036291">
    <property type="entry name" value="NAD(P)-bd_dom_sf"/>
</dbReference>
<dbReference type="Gene3D" id="3.40.50.720">
    <property type="entry name" value="NAD(P)-binding Rossmann-like Domain"/>
    <property type="match status" value="1"/>
</dbReference>
<name>A0A9P5PT25_9AGAR</name>
<dbReference type="InterPro" id="IPR047122">
    <property type="entry name" value="Trans-enoyl_RdTase-like"/>
</dbReference>
<keyword evidence="3" id="KW-1185">Reference proteome</keyword>
<reference evidence="2" key="1">
    <citation type="submission" date="2020-11" db="EMBL/GenBank/DDBJ databases">
        <authorList>
            <consortium name="DOE Joint Genome Institute"/>
            <person name="Ahrendt S."/>
            <person name="Riley R."/>
            <person name="Andreopoulos W."/>
            <person name="Labutti K."/>
            <person name="Pangilinan J."/>
            <person name="Ruiz-Duenas F.J."/>
            <person name="Barrasa J.M."/>
            <person name="Sanchez-Garcia M."/>
            <person name="Camarero S."/>
            <person name="Miyauchi S."/>
            <person name="Serrano A."/>
            <person name="Linde D."/>
            <person name="Babiker R."/>
            <person name="Drula E."/>
            <person name="Ayuso-Fernandez I."/>
            <person name="Pacheco R."/>
            <person name="Padilla G."/>
            <person name="Ferreira P."/>
            <person name="Barriuso J."/>
            <person name="Kellner H."/>
            <person name="Castanera R."/>
            <person name="Alfaro M."/>
            <person name="Ramirez L."/>
            <person name="Pisabarro A.G."/>
            <person name="Kuo A."/>
            <person name="Tritt A."/>
            <person name="Lipzen A."/>
            <person name="He G."/>
            <person name="Yan M."/>
            <person name="Ng V."/>
            <person name="Cullen D."/>
            <person name="Martin F."/>
            <person name="Rosso M.-N."/>
            <person name="Henrissat B."/>
            <person name="Hibbett D."/>
            <person name="Martinez A.T."/>
            <person name="Grigoriev I.V."/>
        </authorList>
    </citation>
    <scope>NUCLEOTIDE SEQUENCE</scope>
    <source>
        <strain evidence="2">AH 40177</strain>
    </source>
</reference>
<feature type="domain" description="Enoyl reductase (ER)" evidence="1">
    <location>
        <begin position="20"/>
        <end position="346"/>
    </location>
</feature>
<dbReference type="InterPro" id="IPR020843">
    <property type="entry name" value="ER"/>
</dbReference>
<evidence type="ECO:0000313" key="2">
    <source>
        <dbReference type="EMBL" id="KAF9068863.1"/>
    </source>
</evidence>
<dbReference type="InterPro" id="IPR011032">
    <property type="entry name" value="GroES-like_sf"/>
</dbReference>
<dbReference type="OrthoDB" id="10257049at2759"/>
<protein>
    <submittedName>
        <fullName evidence="2">Chaperonin 10-like protein</fullName>
    </submittedName>
</protein>
<dbReference type="PANTHER" id="PTHR45348">
    <property type="entry name" value="HYPOTHETICAL OXIDOREDUCTASE (EUROFUNG)"/>
    <property type="match status" value="1"/>
</dbReference>
<dbReference type="Pfam" id="PF08240">
    <property type="entry name" value="ADH_N"/>
    <property type="match status" value="1"/>
</dbReference>
<evidence type="ECO:0000259" key="1">
    <source>
        <dbReference type="SMART" id="SM00829"/>
    </source>
</evidence>
<dbReference type="SUPFAM" id="SSF51735">
    <property type="entry name" value="NAD(P)-binding Rossmann-fold domains"/>
    <property type="match status" value="1"/>
</dbReference>